<dbReference type="Proteomes" id="UP001174932">
    <property type="component" value="Unassembled WGS sequence"/>
</dbReference>
<dbReference type="Pfam" id="PF13458">
    <property type="entry name" value="Peripla_BP_6"/>
    <property type="match status" value="1"/>
</dbReference>
<feature type="domain" description="Leucine-binding protein" evidence="4">
    <location>
        <begin position="39"/>
        <end position="381"/>
    </location>
</feature>
<keyword evidence="6" id="KW-1185">Reference proteome</keyword>
<dbReference type="Gene3D" id="3.40.50.2300">
    <property type="match status" value="2"/>
</dbReference>
<comment type="similarity">
    <text evidence="1">Belongs to the leucine-binding protein family.</text>
</comment>
<dbReference type="PANTHER" id="PTHR47235:SF1">
    <property type="entry name" value="BLR6548 PROTEIN"/>
    <property type="match status" value="1"/>
</dbReference>
<dbReference type="RefSeq" id="WP_304374890.1">
    <property type="nucleotide sequence ID" value="NZ_JAUOZU010000002.1"/>
</dbReference>
<comment type="caution">
    <text evidence="5">The sequence shown here is derived from an EMBL/GenBank/DDBJ whole genome shotgun (WGS) entry which is preliminary data.</text>
</comment>
<protein>
    <submittedName>
        <fullName evidence="5">ABC transporter substrate-binding protein</fullName>
    </submittedName>
</protein>
<gene>
    <name evidence="5" type="ORF">Q4481_03475</name>
</gene>
<evidence type="ECO:0000259" key="4">
    <source>
        <dbReference type="Pfam" id="PF13458"/>
    </source>
</evidence>
<reference evidence="5" key="1">
    <citation type="journal article" date="2015" name="Int. J. Syst. Evol. Microbiol.">
        <title>Rhizobium alvei sp. nov., isolated from a freshwater river.</title>
        <authorList>
            <person name="Sheu S.Y."/>
            <person name="Huang H.W."/>
            <person name="Young C.C."/>
            <person name="Chen W.M."/>
        </authorList>
    </citation>
    <scope>NUCLEOTIDE SEQUENCE</scope>
    <source>
        <strain evidence="5">TNR-22</strain>
    </source>
</reference>
<dbReference type="CDD" id="cd06343">
    <property type="entry name" value="PBP1_ABC_ligand_binding-like"/>
    <property type="match status" value="1"/>
</dbReference>
<proteinExistence type="inferred from homology"/>
<dbReference type="InterPro" id="IPR028082">
    <property type="entry name" value="Peripla_BP_I"/>
</dbReference>
<accession>A0ABT8YH53</accession>
<reference evidence="5" key="2">
    <citation type="submission" date="2023-07" db="EMBL/GenBank/DDBJ databases">
        <authorList>
            <person name="Shen H."/>
        </authorList>
    </citation>
    <scope>NUCLEOTIDE SEQUENCE</scope>
    <source>
        <strain evidence="5">TNR-22</strain>
    </source>
</reference>
<name>A0ABT8YH53_9HYPH</name>
<evidence type="ECO:0000313" key="6">
    <source>
        <dbReference type="Proteomes" id="UP001174932"/>
    </source>
</evidence>
<feature type="signal peptide" evidence="3">
    <location>
        <begin position="1"/>
        <end position="29"/>
    </location>
</feature>
<organism evidence="5 6">
    <name type="scientific">Rhizobium alvei</name>
    <dbReference type="NCBI Taxonomy" id="1132659"/>
    <lineage>
        <taxon>Bacteria</taxon>
        <taxon>Pseudomonadati</taxon>
        <taxon>Pseudomonadota</taxon>
        <taxon>Alphaproteobacteria</taxon>
        <taxon>Hyphomicrobiales</taxon>
        <taxon>Rhizobiaceae</taxon>
        <taxon>Rhizobium/Agrobacterium group</taxon>
        <taxon>Rhizobium</taxon>
    </lineage>
</organism>
<evidence type="ECO:0000256" key="2">
    <source>
        <dbReference type="ARBA" id="ARBA00022729"/>
    </source>
</evidence>
<keyword evidence="2 3" id="KW-0732">Signal</keyword>
<evidence type="ECO:0000256" key="3">
    <source>
        <dbReference type="SAM" id="SignalP"/>
    </source>
</evidence>
<evidence type="ECO:0000313" key="5">
    <source>
        <dbReference type="EMBL" id="MDO6963002.1"/>
    </source>
</evidence>
<feature type="chain" id="PRO_5045370079" evidence="3">
    <location>
        <begin position="30"/>
        <end position="391"/>
    </location>
</feature>
<dbReference type="InterPro" id="IPR028081">
    <property type="entry name" value="Leu-bd"/>
</dbReference>
<dbReference type="EMBL" id="JAUOZU010000002">
    <property type="protein sequence ID" value="MDO6963002.1"/>
    <property type="molecule type" value="Genomic_DNA"/>
</dbReference>
<dbReference type="PANTHER" id="PTHR47235">
    <property type="entry name" value="BLR6548 PROTEIN"/>
    <property type="match status" value="1"/>
</dbReference>
<sequence>MMNMNASKIGGLVAAAAFASTMLSGAAYAETQGVTDTEVVIGSNQDMSGIFAAFGAPAVKAANLYFKEVNDKGGVHGRKIRFVVEDHGYQMPKAMQALNKLVNSDKVFAMFLSLGTPMNVAAFPLLEQKKIANVAPLTSARQMVEPPSPYKYAGFTSYYDQIRLGLKYMKDNAGTKNVCSMYIPSDFGLEIKEGTDAGVKENGLEMKAETTHKPDEQDFVGSLTKLKQAGCDTITVALGVRQVITVLATAKKMGWTDAKFLGGTASFHTAIAKVPGGLTEGFYAASGWPDIVARMGDPEVKAWVEAYQKEAGEFPSTGALLGRSAAESLVRGLEAAGKDLTPESFQKGMESLKYEDKIAGVPTDFTDDHIGGDLLVISRIENGDWKELARQ</sequence>
<evidence type="ECO:0000256" key="1">
    <source>
        <dbReference type="ARBA" id="ARBA00010062"/>
    </source>
</evidence>
<dbReference type="SUPFAM" id="SSF53822">
    <property type="entry name" value="Periplasmic binding protein-like I"/>
    <property type="match status" value="1"/>
</dbReference>